<feature type="region of interest" description="Disordered" evidence="1">
    <location>
        <begin position="503"/>
        <end position="552"/>
    </location>
</feature>
<accession>A0AAN9DVX1</accession>
<evidence type="ECO:0000313" key="3">
    <source>
        <dbReference type="EMBL" id="KAK7237938.1"/>
    </source>
</evidence>
<comment type="caution">
    <text evidence="3">The sequence shown here is derived from an EMBL/GenBank/DDBJ whole genome shotgun (WGS) entry which is preliminary data.</text>
</comment>
<reference evidence="3 4" key="1">
    <citation type="submission" date="2024-01" db="EMBL/GenBank/DDBJ databases">
        <title>The genomes of 5 underutilized Papilionoideae crops provide insights into root nodulation and disease resistanc.</title>
        <authorList>
            <person name="Yuan L."/>
        </authorList>
    </citation>
    <scope>NUCLEOTIDE SEQUENCE [LARGE SCALE GENOMIC DNA]</scope>
    <source>
        <strain evidence="3">ZHUSHIDOU_FW_LH</strain>
        <tissue evidence="3">Leaf</tissue>
    </source>
</reference>
<gene>
    <name evidence="3" type="ORF">RIF29_44071</name>
    <name evidence="2" type="ORF">RIF29_47534</name>
</gene>
<proteinExistence type="predicted"/>
<feature type="compositionally biased region" description="Basic and acidic residues" evidence="1">
    <location>
        <begin position="156"/>
        <end position="168"/>
    </location>
</feature>
<feature type="region of interest" description="Disordered" evidence="1">
    <location>
        <begin position="90"/>
        <end position="123"/>
    </location>
</feature>
<dbReference type="AntiFam" id="ANF00034">
    <property type="entry name" value="Antisense to 5.8S rRNA"/>
</dbReference>
<evidence type="ECO:0000256" key="1">
    <source>
        <dbReference type="SAM" id="MobiDB-lite"/>
    </source>
</evidence>
<evidence type="ECO:0000313" key="2">
    <source>
        <dbReference type="EMBL" id="KAK7233381.1"/>
    </source>
</evidence>
<feature type="region of interest" description="Disordered" evidence="1">
    <location>
        <begin position="141"/>
        <end position="196"/>
    </location>
</feature>
<dbReference type="PANTHER" id="PTHR33047:SF8">
    <property type="entry name" value="REGULATOR OF RDNA TRANSCRIPTION PROTEIN 15"/>
    <property type="match status" value="1"/>
</dbReference>
<dbReference type="EMBL" id="JAYWIO010000023">
    <property type="protein sequence ID" value="KAK7237938.1"/>
    <property type="molecule type" value="Genomic_DNA"/>
</dbReference>
<name>A0AAN9DVX1_CROPI</name>
<organism evidence="3 4">
    <name type="scientific">Crotalaria pallida</name>
    <name type="common">Smooth rattlebox</name>
    <name type="synonym">Crotalaria striata</name>
    <dbReference type="NCBI Taxonomy" id="3830"/>
    <lineage>
        <taxon>Eukaryota</taxon>
        <taxon>Viridiplantae</taxon>
        <taxon>Streptophyta</taxon>
        <taxon>Embryophyta</taxon>
        <taxon>Tracheophyta</taxon>
        <taxon>Spermatophyta</taxon>
        <taxon>Magnoliopsida</taxon>
        <taxon>eudicotyledons</taxon>
        <taxon>Gunneridae</taxon>
        <taxon>Pentapetalae</taxon>
        <taxon>rosids</taxon>
        <taxon>fabids</taxon>
        <taxon>Fabales</taxon>
        <taxon>Fabaceae</taxon>
        <taxon>Papilionoideae</taxon>
        <taxon>50 kb inversion clade</taxon>
        <taxon>genistoids sensu lato</taxon>
        <taxon>core genistoids</taxon>
        <taxon>Crotalarieae</taxon>
        <taxon>Crotalaria</taxon>
    </lineage>
</organism>
<dbReference type="AlphaFoldDB" id="A0AAN9DVX1"/>
<dbReference type="Proteomes" id="UP001372338">
    <property type="component" value="Unassembled WGS sequence"/>
</dbReference>
<dbReference type="EMBL" id="JAYWIO010000088">
    <property type="protein sequence ID" value="KAK7233381.1"/>
    <property type="molecule type" value="Genomic_DNA"/>
</dbReference>
<keyword evidence="4" id="KW-1185">Reference proteome</keyword>
<dbReference type="InterPro" id="IPR052997">
    <property type="entry name" value="RRT15-like"/>
</dbReference>
<protein>
    <recommendedName>
        <fullName evidence="5">Senescence-associated protein</fullName>
    </recommendedName>
</protein>
<dbReference type="PANTHER" id="PTHR33047">
    <property type="entry name" value="PROTEIN TAR1"/>
    <property type="match status" value="1"/>
</dbReference>
<feature type="region of interest" description="Disordered" evidence="1">
    <location>
        <begin position="708"/>
        <end position="727"/>
    </location>
</feature>
<sequence length="727" mass="78067">MIGRADIEGSKSNVAMNAWLPQASYPCGNFSDTSSFKFRRTKGSIGHAFTVRIRTGNQNQTSFYPFVPHEISVLVELILGHLRYLLTDVPPQPNSPPDNVFRPDRPAEAGLGSKNRGNAPPPIHGIIGFPLSVPVLSRLFDARGRGPEGPVPNPSPDRHAATRSRRESSSSSPPTADGFGTGTPVPSPQSQSFSRGYGSILPTSLAYIVPSTRGCSPWRPDAVMSTTGRGRHSVLRIFKGRRGRTGHHATCGALPAAGPYLRLSRFQGGQAICTDGRSARAHAPGFAATVAPSYSSGPGPCPDGRVSAQLGTVTQLPVHPASPVLLTKNGPLGALDSVERLNGAATPSYLFKSDERFARQYRCGPPPEFPLASPRSGIVHHLSGPDRYALTRTLHRRSGSVGSATHRGIPPISFLAPYGFTRPLTRTHVRLLGPCFKTGRMGSPLADARSTQVPKHAESTRTSIHNHHDDVSASMSTARAWATIAICVGPCPESIGRPALAVPHPTEAHRRPPLGRNLPPDWGCIPKQPDSPTAPRGATGSGHDGALTLSGAPFQGTWARSATEDASPDYNSDTEGERFSWWALPGSLAVTKGILHSPSSVPSTRPKQWGNDGRHPGRRALSLMASGATCVQRLDGSRDSAIHTKYRISLRSSSMQEPRYPLPRVFRIRVSHHRPHEHRLRADGGALNDFDFLGAFGAGFLLFNREETDRTRSGASRHEGDRGAEHL</sequence>
<evidence type="ECO:0008006" key="5">
    <source>
        <dbReference type="Google" id="ProtNLM"/>
    </source>
</evidence>
<evidence type="ECO:0000313" key="4">
    <source>
        <dbReference type="Proteomes" id="UP001372338"/>
    </source>
</evidence>